<accession>A0ABC8IVD5</accession>
<keyword evidence="7 9" id="KW-0611">Plant defense</keyword>
<keyword evidence="6 9" id="KW-0732">Signal</keyword>
<evidence type="ECO:0000256" key="6">
    <source>
        <dbReference type="ARBA" id="ARBA00022729"/>
    </source>
</evidence>
<evidence type="ECO:0000256" key="2">
    <source>
        <dbReference type="ARBA" id="ARBA00006722"/>
    </source>
</evidence>
<keyword evidence="3 9" id="KW-0964">Secreted</keyword>
<feature type="signal peptide" evidence="9">
    <location>
        <begin position="1"/>
        <end position="24"/>
    </location>
</feature>
<evidence type="ECO:0000256" key="8">
    <source>
        <dbReference type="ARBA" id="ARBA00023157"/>
    </source>
</evidence>
<dbReference type="GO" id="GO:0050832">
    <property type="term" value="P:defense response to fungus"/>
    <property type="evidence" value="ECO:0007669"/>
    <property type="project" value="UniProtKB-UniRule"/>
</dbReference>
<dbReference type="Proteomes" id="UP001642260">
    <property type="component" value="Unassembled WGS sequence"/>
</dbReference>
<evidence type="ECO:0000313" key="10">
    <source>
        <dbReference type="EMBL" id="CAH8302934.1"/>
    </source>
</evidence>
<organism evidence="10 11">
    <name type="scientific">Eruca vesicaria subsp. sativa</name>
    <name type="common">Garden rocket</name>
    <name type="synonym">Eruca sativa</name>
    <dbReference type="NCBI Taxonomy" id="29727"/>
    <lineage>
        <taxon>Eukaryota</taxon>
        <taxon>Viridiplantae</taxon>
        <taxon>Streptophyta</taxon>
        <taxon>Embryophyta</taxon>
        <taxon>Tracheophyta</taxon>
        <taxon>Spermatophyta</taxon>
        <taxon>Magnoliopsida</taxon>
        <taxon>eudicotyledons</taxon>
        <taxon>Gunneridae</taxon>
        <taxon>Pentapetalae</taxon>
        <taxon>rosids</taxon>
        <taxon>malvids</taxon>
        <taxon>Brassicales</taxon>
        <taxon>Brassicaceae</taxon>
        <taxon>Brassiceae</taxon>
        <taxon>Eruca</taxon>
    </lineage>
</organism>
<keyword evidence="5 9" id="KW-0295">Fungicide</keyword>
<dbReference type="GO" id="GO:0031640">
    <property type="term" value="P:killing of cells of another organism"/>
    <property type="evidence" value="ECO:0007669"/>
    <property type="project" value="UniProtKB-UniRule"/>
</dbReference>
<evidence type="ECO:0000256" key="9">
    <source>
        <dbReference type="RuleBase" id="RU367109"/>
    </source>
</evidence>
<dbReference type="PANTHER" id="PTHR36788:SF4">
    <property type="entry name" value="DEFENSIN-LIKE PROTEIN 181-RELATED"/>
    <property type="match status" value="1"/>
</dbReference>
<evidence type="ECO:0000313" key="11">
    <source>
        <dbReference type="Proteomes" id="UP001642260"/>
    </source>
</evidence>
<comment type="similarity">
    <text evidence="2 9">Belongs to the DEFL family.</text>
</comment>
<dbReference type="InterPro" id="IPR039641">
    <property type="entry name" value="LCR"/>
</dbReference>
<gene>
    <name evidence="10" type="ORF">ERUC_LOCUS3298</name>
</gene>
<keyword evidence="11" id="KW-1185">Reference proteome</keyword>
<comment type="caution">
    <text evidence="10">The sequence shown here is derived from an EMBL/GenBank/DDBJ whole genome shotgun (WGS) entry which is preliminary data.</text>
</comment>
<dbReference type="EMBL" id="CAKOAT010057711">
    <property type="protein sequence ID" value="CAH8302934.1"/>
    <property type="molecule type" value="Genomic_DNA"/>
</dbReference>
<sequence length="122" mass="13237">MQRTTSLIFLVLIMFTSVVNQSRASICYETLGICDLNCSQRCQAKYGPSVHVQCTNGQCTCFYQCGPPPKVCYGGAGFCSDDCNGDCCNMNCANKYLAGHGSCLTLVINKNSHIQQKLNASN</sequence>
<name>A0ABC8IVD5_ERUVS</name>
<evidence type="ECO:0000256" key="1">
    <source>
        <dbReference type="ARBA" id="ARBA00004613"/>
    </source>
</evidence>
<evidence type="ECO:0000256" key="7">
    <source>
        <dbReference type="ARBA" id="ARBA00022821"/>
    </source>
</evidence>
<dbReference type="AlphaFoldDB" id="A0ABC8IVD5"/>
<evidence type="ECO:0000256" key="5">
    <source>
        <dbReference type="ARBA" id="ARBA00022577"/>
    </source>
</evidence>
<comment type="subcellular location">
    <subcellularLocation>
        <location evidence="1 9">Secreted</location>
    </subcellularLocation>
</comment>
<proteinExistence type="inferred from homology"/>
<feature type="chain" id="PRO_5044535129" description="Defensin-like protein" evidence="9">
    <location>
        <begin position="25"/>
        <end position="122"/>
    </location>
</feature>
<protein>
    <recommendedName>
        <fullName evidence="9">Defensin-like protein</fullName>
    </recommendedName>
</protein>
<keyword evidence="8" id="KW-1015">Disulfide bond</keyword>
<dbReference type="GO" id="GO:0005576">
    <property type="term" value="C:extracellular region"/>
    <property type="evidence" value="ECO:0007669"/>
    <property type="project" value="UniProtKB-SubCell"/>
</dbReference>
<evidence type="ECO:0000256" key="4">
    <source>
        <dbReference type="ARBA" id="ARBA00022529"/>
    </source>
</evidence>
<keyword evidence="4 9" id="KW-0929">Antimicrobial</keyword>
<reference evidence="10 11" key="1">
    <citation type="submission" date="2022-03" db="EMBL/GenBank/DDBJ databases">
        <authorList>
            <person name="Macdonald S."/>
            <person name="Ahmed S."/>
            <person name="Newling K."/>
        </authorList>
    </citation>
    <scope>NUCLEOTIDE SEQUENCE [LARGE SCALE GENOMIC DNA]</scope>
</reference>
<evidence type="ECO:0000256" key="3">
    <source>
        <dbReference type="ARBA" id="ARBA00022525"/>
    </source>
</evidence>
<dbReference type="PANTHER" id="PTHR36788">
    <property type="entry name" value="DEFENSIN-LIKE PROTEIN 183"/>
    <property type="match status" value="1"/>
</dbReference>